<protein>
    <submittedName>
        <fullName evidence="2">Uncharacterized protein</fullName>
    </submittedName>
</protein>
<feature type="compositionally biased region" description="Low complexity" evidence="1">
    <location>
        <begin position="63"/>
        <end position="72"/>
    </location>
</feature>
<keyword evidence="3" id="KW-1185">Reference proteome</keyword>
<dbReference type="Proteomes" id="UP000317650">
    <property type="component" value="Chromosome 3"/>
</dbReference>
<sequence>MEGVAARLGRSSTRYGPAAVFSGPVRRWNKKWVPLSSPDHHRRRNNGANPHLLLYRWTPVSSAADGGATTATPSKDSATPPPEEPPRRKFRYIPISVIEEKKKEASPKSNEETKKPNETDKFPHIGQINPSGKIPDMKDVSADEVQAPYKDQVPTEEGSGTDLDLSLGLRAPEGDHEKELRTSKQGEGHGKSERAAMKAEARNKLKRKVVTPDLEMRV</sequence>
<dbReference type="PANTHER" id="PTHR34572">
    <property type="entry name" value="GOLGIN FAMILY A PROTEIN"/>
    <property type="match status" value="1"/>
</dbReference>
<evidence type="ECO:0000313" key="3">
    <source>
        <dbReference type="Proteomes" id="UP000317650"/>
    </source>
</evidence>
<feature type="compositionally biased region" description="Basic and acidic residues" evidence="1">
    <location>
        <begin position="172"/>
        <end position="203"/>
    </location>
</feature>
<feature type="region of interest" description="Disordered" evidence="1">
    <location>
        <begin position="62"/>
        <end position="218"/>
    </location>
</feature>
<evidence type="ECO:0000256" key="1">
    <source>
        <dbReference type="SAM" id="MobiDB-lite"/>
    </source>
</evidence>
<name>A0A4S8JBY7_MUSBA</name>
<evidence type="ECO:0000313" key="2">
    <source>
        <dbReference type="EMBL" id="THU59221.1"/>
    </source>
</evidence>
<feature type="compositionally biased region" description="Low complexity" evidence="1">
    <location>
        <begin position="158"/>
        <end position="169"/>
    </location>
</feature>
<proteinExistence type="predicted"/>
<dbReference type="EMBL" id="PYDT01000006">
    <property type="protein sequence ID" value="THU59221.1"/>
    <property type="molecule type" value="Genomic_DNA"/>
</dbReference>
<feature type="compositionally biased region" description="Basic and acidic residues" evidence="1">
    <location>
        <begin position="98"/>
        <end position="123"/>
    </location>
</feature>
<gene>
    <name evidence="2" type="ORF">C4D60_Mb03t22680</name>
</gene>
<dbReference type="AlphaFoldDB" id="A0A4S8JBY7"/>
<organism evidence="2 3">
    <name type="scientific">Musa balbisiana</name>
    <name type="common">Banana</name>
    <dbReference type="NCBI Taxonomy" id="52838"/>
    <lineage>
        <taxon>Eukaryota</taxon>
        <taxon>Viridiplantae</taxon>
        <taxon>Streptophyta</taxon>
        <taxon>Embryophyta</taxon>
        <taxon>Tracheophyta</taxon>
        <taxon>Spermatophyta</taxon>
        <taxon>Magnoliopsida</taxon>
        <taxon>Liliopsida</taxon>
        <taxon>Zingiberales</taxon>
        <taxon>Musaceae</taxon>
        <taxon>Musa</taxon>
    </lineage>
</organism>
<dbReference type="PANTHER" id="PTHR34572:SF1">
    <property type="entry name" value="GOLGIN FAMILY A PROTEIN"/>
    <property type="match status" value="1"/>
</dbReference>
<comment type="caution">
    <text evidence="2">The sequence shown here is derived from an EMBL/GenBank/DDBJ whole genome shotgun (WGS) entry which is preliminary data.</text>
</comment>
<reference evidence="2 3" key="1">
    <citation type="journal article" date="2019" name="Nat. Plants">
        <title>Genome sequencing of Musa balbisiana reveals subgenome evolution and function divergence in polyploid bananas.</title>
        <authorList>
            <person name="Yao X."/>
        </authorList>
    </citation>
    <scope>NUCLEOTIDE SEQUENCE [LARGE SCALE GENOMIC DNA]</scope>
    <source>
        <strain evidence="3">cv. DH-PKW</strain>
        <tissue evidence="2">Leaves</tissue>
    </source>
</reference>
<accession>A0A4S8JBY7</accession>